<dbReference type="PROSITE" id="PS51505">
    <property type="entry name" value="SCA7"/>
    <property type="match status" value="1"/>
</dbReference>
<reference evidence="3 4" key="1">
    <citation type="journal article" date="2024" name="Insects">
        <title>An Improved Chromosome-Level Genome Assembly of the Firefly Pyrocoelia pectoralis.</title>
        <authorList>
            <person name="Fu X."/>
            <person name="Meyer-Rochow V.B."/>
            <person name="Ballantyne L."/>
            <person name="Zhu X."/>
        </authorList>
    </citation>
    <scope>NUCLEOTIDE SEQUENCE [LARGE SCALE GENOMIC DNA]</scope>
    <source>
        <strain evidence="3">XCY_ONT2</strain>
    </source>
</reference>
<sequence>MLENQLMLHNYNGQMWKNSPAQKLLENLPMTSSDVNSVMDTRYLLPREYIFTFGFENGITNPVIYFSCKLCQLLIKIHELKSHMLSKHPNLETSLTNLIPITSPPQSTTSKSKKNSHKSKKKVVPPPNVPPPPLFSNIEASNPVNTVPAIENLLPPVLQPVEIVKENSTFAIEVDDVPNDISPPILPTQTTEETSTLPTQTTEKIATLSAQITEKTLTPSATPTVSRVPAVSILKPKKDRLEMHKHKKYKKKKNDYDPDKHCGVIDHTNQPCMRSITCANHTIVERRAVRGRSTSIDSLISLYKTNKLKSKHRSVPTVPLNIAPKQEVKSGIKFIEVIYDKNCNPTNKISDNPPSLSIHENISSATHIASNEHNRENNVLKSIKIINSPNSGNLPPMIFLTSEKSGKPMVSAKLKTTNGKLIKLRLVQSNTTLPLPKLSDSSSPLTPTIYSLHPKPMTMLTGSLRRVGSSIVLQNSTRLDRQRMDLQAVINQHKQLKISVSNKAVLQLNSNHSKQSILKNNLKSSAFKRTSVDKSNDLKHMICACSYIKQLL</sequence>
<organism evidence="3 4">
    <name type="scientific">Pyrocoelia pectoralis</name>
    <dbReference type="NCBI Taxonomy" id="417401"/>
    <lineage>
        <taxon>Eukaryota</taxon>
        <taxon>Metazoa</taxon>
        <taxon>Ecdysozoa</taxon>
        <taxon>Arthropoda</taxon>
        <taxon>Hexapoda</taxon>
        <taxon>Insecta</taxon>
        <taxon>Pterygota</taxon>
        <taxon>Neoptera</taxon>
        <taxon>Endopterygota</taxon>
        <taxon>Coleoptera</taxon>
        <taxon>Polyphaga</taxon>
        <taxon>Elateriformia</taxon>
        <taxon>Elateroidea</taxon>
        <taxon>Lampyridae</taxon>
        <taxon>Lampyrinae</taxon>
        <taxon>Pyrocoelia</taxon>
    </lineage>
</organism>
<dbReference type="Proteomes" id="UP001329430">
    <property type="component" value="Chromosome 9"/>
</dbReference>
<evidence type="ECO:0000259" key="2">
    <source>
        <dbReference type="PROSITE" id="PS51505"/>
    </source>
</evidence>
<evidence type="ECO:0000313" key="3">
    <source>
        <dbReference type="EMBL" id="KAK5639508.1"/>
    </source>
</evidence>
<dbReference type="AlphaFoldDB" id="A0AAN7V2Z7"/>
<evidence type="ECO:0000313" key="4">
    <source>
        <dbReference type="Proteomes" id="UP001329430"/>
    </source>
</evidence>
<accession>A0AAN7V2Z7</accession>
<dbReference type="InterPro" id="IPR052237">
    <property type="entry name" value="Ataxin-7-like_regulator"/>
</dbReference>
<keyword evidence="4" id="KW-1185">Reference proteome</keyword>
<dbReference type="InterPro" id="IPR013243">
    <property type="entry name" value="SCA7_dom"/>
</dbReference>
<comment type="caution">
    <text evidence="3">The sequence shown here is derived from an EMBL/GenBank/DDBJ whole genome shotgun (WGS) entry which is preliminary data.</text>
</comment>
<protein>
    <recommendedName>
        <fullName evidence="2">SCA7 domain-containing protein</fullName>
    </recommendedName>
</protein>
<feature type="domain" description="SCA7" evidence="2">
    <location>
        <begin position="249"/>
        <end position="315"/>
    </location>
</feature>
<dbReference type="Gene3D" id="6.10.140.1270">
    <property type="match status" value="1"/>
</dbReference>
<dbReference type="EMBL" id="JAVRBK010000009">
    <property type="protein sequence ID" value="KAK5639508.1"/>
    <property type="molecule type" value="Genomic_DNA"/>
</dbReference>
<dbReference type="PANTHER" id="PTHR15117:SF24">
    <property type="entry name" value="SCA7 DOMAIN-CONTAINING PROTEIN"/>
    <property type="match status" value="1"/>
</dbReference>
<dbReference type="Pfam" id="PF08313">
    <property type="entry name" value="SCA7"/>
    <property type="match status" value="1"/>
</dbReference>
<gene>
    <name evidence="3" type="ORF">RI129_012000</name>
</gene>
<feature type="compositionally biased region" description="Low complexity" evidence="1">
    <location>
        <begin position="99"/>
        <end position="110"/>
    </location>
</feature>
<name>A0AAN7V2Z7_9COLE</name>
<feature type="compositionally biased region" description="Basic residues" evidence="1">
    <location>
        <begin position="111"/>
        <end position="123"/>
    </location>
</feature>
<dbReference type="PANTHER" id="PTHR15117">
    <property type="entry name" value="ATAXIN 7 RELATED"/>
    <property type="match status" value="1"/>
</dbReference>
<proteinExistence type="predicted"/>
<evidence type="ECO:0000256" key="1">
    <source>
        <dbReference type="SAM" id="MobiDB-lite"/>
    </source>
</evidence>
<feature type="region of interest" description="Disordered" evidence="1">
    <location>
        <begin position="96"/>
        <end position="132"/>
    </location>
</feature>